<feature type="region of interest" description="Disordered" evidence="1">
    <location>
        <begin position="329"/>
        <end position="371"/>
    </location>
</feature>
<protein>
    <submittedName>
        <fullName evidence="3">Uncharacterized protein</fullName>
    </submittedName>
</protein>
<reference evidence="3 4" key="1">
    <citation type="journal article" date="2011" name="Genome Res.">
        <title>Phylogeny-wide analysis of social amoeba genomes highlights ancient origins for complex intercellular communication.</title>
        <authorList>
            <person name="Heidel A.J."/>
            <person name="Lawal H.M."/>
            <person name="Felder M."/>
            <person name="Schilde C."/>
            <person name="Helps N.R."/>
            <person name="Tunggal B."/>
            <person name="Rivero F."/>
            <person name="John U."/>
            <person name="Schleicher M."/>
            <person name="Eichinger L."/>
            <person name="Platzer M."/>
            <person name="Noegel A.A."/>
            <person name="Schaap P."/>
            <person name="Gloeckner G."/>
        </authorList>
    </citation>
    <scope>NUCLEOTIDE SEQUENCE [LARGE SCALE GENOMIC DNA]</scope>
    <source>
        <strain evidence="4">ATCC 26659 / Pp 5 / PN500</strain>
    </source>
</reference>
<feature type="region of interest" description="Disordered" evidence="1">
    <location>
        <begin position="394"/>
        <end position="424"/>
    </location>
</feature>
<feature type="region of interest" description="Disordered" evidence="1">
    <location>
        <begin position="116"/>
        <end position="169"/>
    </location>
</feature>
<dbReference type="AlphaFoldDB" id="D3BKN1"/>
<feature type="transmembrane region" description="Helical" evidence="2">
    <location>
        <begin position="233"/>
        <end position="251"/>
    </location>
</feature>
<comment type="caution">
    <text evidence="3">The sequence shown here is derived from an EMBL/GenBank/DDBJ whole genome shotgun (WGS) entry which is preliminary data.</text>
</comment>
<proteinExistence type="predicted"/>
<dbReference type="PANTHER" id="PTHR36911:SF3">
    <property type="entry name" value="GATA ZINC FINGER DOMAIN-CONTAINING PROTEIN 4-RELATED"/>
    <property type="match status" value="1"/>
</dbReference>
<feature type="compositionally biased region" description="Polar residues" evidence="1">
    <location>
        <begin position="74"/>
        <end position="87"/>
    </location>
</feature>
<keyword evidence="4" id="KW-1185">Reference proteome</keyword>
<evidence type="ECO:0000313" key="3">
    <source>
        <dbReference type="EMBL" id="EFA78461.1"/>
    </source>
</evidence>
<evidence type="ECO:0000313" key="4">
    <source>
        <dbReference type="Proteomes" id="UP000001396"/>
    </source>
</evidence>
<feature type="compositionally biased region" description="Low complexity" evidence="1">
    <location>
        <begin position="400"/>
        <end position="424"/>
    </location>
</feature>
<gene>
    <name evidence="3" type="ORF">PPL_09113</name>
</gene>
<feature type="compositionally biased region" description="Polar residues" evidence="1">
    <location>
        <begin position="116"/>
        <end position="130"/>
    </location>
</feature>
<keyword evidence="2" id="KW-0812">Transmembrane</keyword>
<dbReference type="InParanoid" id="D3BKN1"/>
<name>D3BKN1_HETP5</name>
<dbReference type="RefSeq" id="XP_020430585.1">
    <property type="nucleotide sequence ID" value="XM_020579910.1"/>
</dbReference>
<dbReference type="GeneID" id="31364588"/>
<keyword evidence="2" id="KW-1133">Transmembrane helix</keyword>
<feature type="compositionally biased region" description="Low complexity" evidence="1">
    <location>
        <begin position="146"/>
        <end position="169"/>
    </location>
</feature>
<feature type="transmembrane region" description="Helical" evidence="2">
    <location>
        <begin position="272"/>
        <end position="292"/>
    </location>
</feature>
<feature type="compositionally biased region" description="Polar residues" evidence="1">
    <location>
        <begin position="350"/>
        <end position="371"/>
    </location>
</feature>
<dbReference type="EMBL" id="ADBJ01000038">
    <property type="protein sequence ID" value="EFA78461.1"/>
    <property type="molecule type" value="Genomic_DNA"/>
</dbReference>
<accession>D3BKN1</accession>
<sequence>MTLEYMDSLLPELETFNLIHPTCVSTTSHQLKQREILASQPLVLFELLDDDDDEDDEEITNTTSKSIHTINTITTDSHSATNDNNTSKQEDSFKPSHKCLQHRYSSEFIFNPISKKSVSPSPLQHESSFSPIADKKRKRDSDEQENNNLNNNNNNNNNNSNNNINNNSNNNINNNSINININSFLNNNNNNNNSNNNSSINFFFPSNPSKYLKSLKQPKIMVCLKVETISIKFAQYVGDAIFLTLILGTYLRYINISTYYLISYDEKVIRKILITSIVLFSIIILREIFLVFQYVQQNKDNNMILYRTIDSVIYIILNLGLALVLNRKNDSSPKNSKNSNETFSDKNRSNDVNMDQIPSSNPSPHTEISTANSLDGMYSCVDEVDGIQTNSVNDEEKNISSDNNINSSVASADTTPTTTTNSNT</sequence>
<feature type="transmembrane region" description="Helical" evidence="2">
    <location>
        <begin position="304"/>
        <end position="325"/>
    </location>
</feature>
<evidence type="ECO:0000256" key="1">
    <source>
        <dbReference type="SAM" id="MobiDB-lite"/>
    </source>
</evidence>
<organism evidence="3 4">
    <name type="scientific">Heterostelium pallidum (strain ATCC 26659 / Pp 5 / PN500)</name>
    <name type="common">Cellular slime mold</name>
    <name type="synonym">Polysphondylium pallidum</name>
    <dbReference type="NCBI Taxonomy" id="670386"/>
    <lineage>
        <taxon>Eukaryota</taxon>
        <taxon>Amoebozoa</taxon>
        <taxon>Evosea</taxon>
        <taxon>Eumycetozoa</taxon>
        <taxon>Dictyostelia</taxon>
        <taxon>Acytosteliales</taxon>
        <taxon>Acytosteliaceae</taxon>
        <taxon>Heterostelium</taxon>
    </lineage>
</organism>
<dbReference type="Proteomes" id="UP000001396">
    <property type="component" value="Unassembled WGS sequence"/>
</dbReference>
<keyword evidence="2" id="KW-0472">Membrane</keyword>
<evidence type="ECO:0000256" key="2">
    <source>
        <dbReference type="SAM" id="Phobius"/>
    </source>
</evidence>
<feature type="region of interest" description="Disordered" evidence="1">
    <location>
        <begin position="74"/>
        <end position="96"/>
    </location>
</feature>
<dbReference type="PANTHER" id="PTHR36911">
    <property type="entry name" value="LIM ZINC-BINDING DOMAIN-CONTAINING PROTEIN-RELATED"/>
    <property type="match status" value="1"/>
</dbReference>